<organism evidence="1 2">
    <name type="scientific">Hibiscus sabdariffa</name>
    <name type="common">roselle</name>
    <dbReference type="NCBI Taxonomy" id="183260"/>
    <lineage>
        <taxon>Eukaryota</taxon>
        <taxon>Viridiplantae</taxon>
        <taxon>Streptophyta</taxon>
        <taxon>Embryophyta</taxon>
        <taxon>Tracheophyta</taxon>
        <taxon>Spermatophyta</taxon>
        <taxon>Magnoliopsida</taxon>
        <taxon>eudicotyledons</taxon>
        <taxon>Gunneridae</taxon>
        <taxon>Pentapetalae</taxon>
        <taxon>rosids</taxon>
        <taxon>malvids</taxon>
        <taxon>Malvales</taxon>
        <taxon>Malvaceae</taxon>
        <taxon>Malvoideae</taxon>
        <taxon>Hibiscus</taxon>
    </lineage>
</organism>
<dbReference type="EMBL" id="JBBPBM010000023">
    <property type="protein sequence ID" value="KAK8546581.1"/>
    <property type="molecule type" value="Genomic_DNA"/>
</dbReference>
<comment type="caution">
    <text evidence="1">The sequence shown here is derived from an EMBL/GenBank/DDBJ whole genome shotgun (WGS) entry which is preliminary data.</text>
</comment>
<keyword evidence="2" id="KW-1185">Reference proteome</keyword>
<gene>
    <name evidence="1" type="ORF">V6N12_027358</name>
</gene>
<dbReference type="PANTHER" id="PTHR34665">
    <property type="entry name" value="DUF3741 DOMAIN-CONTAINING PROTEIN"/>
    <property type="match status" value="1"/>
</dbReference>
<evidence type="ECO:0000313" key="1">
    <source>
        <dbReference type="EMBL" id="KAK8546581.1"/>
    </source>
</evidence>
<sequence>MPKQSTKPFSHNHLDLVKAAAWAWYQHGSSSQGKPIIIRDFDAAPFQRTPRPTRYKLEAMKNNNNSTEVEGSIPTNNSLLDSYEIESISKRLDQLIESNGIKFYREVLRIDADADDNQPEKKRSSTRLKGFLQRRAVVCGRNHDVEETALRLKNQVAAKKVNGEQRAAGVR</sequence>
<dbReference type="Proteomes" id="UP001472677">
    <property type="component" value="Unassembled WGS sequence"/>
</dbReference>
<evidence type="ECO:0000313" key="2">
    <source>
        <dbReference type="Proteomes" id="UP001472677"/>
    </source>
</evidence>
<name>A0ABR2DUG7_9ROSI</name>
<proteinExistence type="predicted"/>
<reference evidence="1 2" key="1">
    <citation type="journal article" date="2024" name="G3 (Bethesda)">
        <title>Genome assembly of Hibiscus sabdariffa L. provides insights into metabolisms of medicinal natural products.</title>
        <authorList>
            <person name="Kim T."/>
        </authorList>
    </citation>
    <scope>NUCLEOTIDE SEQUENCE [LARGE SCALE GENOMIC DNA]</scope>
    <source>
        <strain evidence="1">TK-2024</strain>
        <tissue evidence="1">Old leaves</tissue>
    </source>
</reference>
<dbReference type="PANTHER" id="PTHR34665:SF4">
    <property type="entry name" value="DUF3741 DOMAIN-CONTAINING PROTEIN"/>
    <property type="match status" value="1"/>
</dbReference>
<accession>A0ABR2DUG7</accession>
<protein>
    <submittedName>
        <fullName evidence="1">Uncharacterized protein</fullName>
    </submittedName>
</protein>